<dbReference type="Proteomes" id="UP000438991">
    <property type="component" value="Unassembled WGS sequence"/>
</dbReference>
<dbReference type="InterPro" id="IPR006311">
    <property type="entry name" value="TAT_signal"/>
</dbReference>
<dbReference type="PROSITE" id="PS51318">
    <property type="entry name" value="TAT"/>
    <property type="match status" value="1"/>
</dbReference>
<protein>
    <submittedName>
        <fullName evidence="2">Tripartite tricarboxylate transporter substrate binding protein</fullName>
    </submittedName>
</protein>
<gene>
    <name evidence="2" type="ORF">GJ689_09535</name>
</gene>
<dbReference type="CDD" id="cd07012">
    <property type="entry name" value="PBP2_Bug_TTT"/>
    <property type="match status" value="1"/>
</dbReference>
<dbReference type="InterPro" id="IPR042100">
    <property type="entry name" value="Bug_dom1"/>
</dbReference>
<evidence type="ECO:0000256" key="1">
    <source>
        <dbReference type="ARBA" id="ARBA00006987"/>
    </source>
</evidence>
<dbReference type="Pfam" id="PF03401">
    <property type="entry name" value="TctC"/>
    <property type="match status" value="1"/>
</dbReference>
<dbReference type="EMBL" id="WNKV01000006">
    <property type="protein sequence ID" value="MTW16453.1"/>
    <property type="molecule type" value="Genomic_DNA"/>
</dbReference>
<dbReference type="SUPFAM" id="SSF53850">
    <property type="entry name" value="Periplasmic binding protein-like II"/>
    <property type="match status" value="1"/>
</dbReference>
<sequence length="327" mass="33991">MSTRSMGTSNRRTVIAGLAGVAGTLVAGPRRAWAFPTQPITFVVPYAPGSTDQFARAFATEMEKTLGKTIMVETRPGAGGTIGTSYGARAIPDGHTLLFSTSAPLTIAPHQHKLPYKFDDLRPVARVGLGPNVMGARTNAPFKDLESLVAYAKANPEKVTFGSAGTGGSTHLSGEAFARAAGIKLTHIPFQGSTPAVAAAVGGTVDLALGFAQSIVPQARGGRLLAIAQFNKTRAKILPEVPTFLEAGINFALPVHIGIWAPKATPDAIVEQVAVAVEKACTGPAVVEFAKVTVTEVEFAGPDAFGRELAEESAFVKEILRSLGMAS</sequence>
<dbReference type="PANTHER" id="PTHR42928">
    <property type="entry name" value="TRICARBOXYLATE-BINDING PROTEIN"/>
    <property type="match status" value="1"/>
</dbReference>
<dbReference type="RefSeq" id="WP_155479422.1">
    <property type="nucleotide sequence ID" value="NZ_WNKV01000006.1"/>
</dbReference>
<dbReference type="AlphaFoldDB" id="A0A9X4XJZ1"/>
<dbReference type="PANTHER" id="PTHR42928:SF5">
    <property type="entry name" value="BLR1237 PROTEIN"/>
    <property type="match status" value="1"/>
</dbReference>
<comment type="caution">
    <text evidence="2">The sequence shown here is derived from an EMBL/GenBank/DDBJ whole genome shotgun (WGS) entry which is preliminary data.</text>
</comment>
<evidence type="ECO:0000313" key="2">
    <source>
        <dbReference type="EMBL" id="MTW16453.1"/>
    </source>
</evidence>
<proteinExistence type="inferred from homology"/>
<dbReference type="Gene3D" id="3.40.190.150">
    <property type="entry name" value="Bordetella uptake gene, domain 1"/>
    <property type="match status" value="1"/>
</dbReference>
<organism evidence="2 3">
    <name type="scientific">Rhodoplanes serenus</name>
    <dbReference type="NCBI Taxonomy" id="200615"/>
    <lineage>
        <taxon>Bacteria</taxon>
        <taxon>Pseudomonadati</taxon>
        <taxon>Pseudomonadota</taxon>
        <taxon>Alphaproteobacteria</taxon>
        <taxon>Hyphomicrobiales</taxon>
        <taxon>Nitrobacteraceae</taxon>
        <taxon>Rhodoplanes</taxon>
    </lineage>
</organism>
<evidence type="ECO:0000313" key="3">
    <source>
        <dbReference type="Proteomes" id="UP000438991"/>
    </source>
</evidence>
<dbReference type="Gene3D" id="3.40.190.10">
    <property type="entry name" value="Periplasmic binding protein-like II"/>
    <property type="match status" value="1"/>
</dbReference>
<dbReference type="InterPro" id="IPR005064">
    <property type="entry name" value="BUG"/>
</dbReference>
<name>A0A9X4XJZ1_9BRAD</name>
<accession>A0A9X4XJZ1</accession>
<comment type="similarity">
    <text evidence="1">Belongs to the UPF0065 (bug) family.</text>
</comment>
<reference evidence="2 3" key="1">
    <citation type="submission" date="2019-11" db="EMBL/GenBank/DDBJ databases">
        <title>Whole-genome sequence of Rhodoplanes serenus DSM 18633, type strain.</title>
        <authorList>
            <person name="Kyndt J.A."/>
            <person name="Meyer T.E."/>
        </authorList>
    </citation>
    <scope>NUCLEOTIDE SEQUENCE [LARGE SCALE GENOMIC DNA]</scope>
    <source>
        <strain evidence="2 3">DSM 18633</strain>
    </source>
</reference>
<dbReference type="PIRSF" id="PIRSF017082">
    <property type="entry name" value="YflP"/>
    <property type="match status" value="1"/>
</dbReference>